<name>A0A8D1FEA0_PIG</name>
<evidence type="ECO:0000256" key="3">
    <source>
        <dbReference type="ARBA" id="ARBA00022658"/>
    </source>
</evidence>
<keyword evidence="3" id="KW-0344">Guanine-nucleotide releasing factor</keyword>
<dbReference type="GO" id="GO:0005085">
    <property type="term" value="F:guanyl-nucleotide exchange factor activity"/>
    <property type="evidence" value="ECO:0007669"/>
    <property type="project" value="UniProtKB-KW"/>
</dbReference>
<dbReference type="InterPro" id="IPR035899">
    <property type="entry name" value="DBL_dom_sf"/>
</dbReference>
<dbReference type="Proteomes" id="UP000694722">
    <property type="component" value="Unplaced"/>
</dbReference>
<proteinExistence type="predicted"/>
<evidence type="ECO:0000313" key="5">
    <source>
        <dbReference type="Ensembl" id="ENSSSCP00040036074.1"/>
    </source>
</evidence>
<protein>
    <submittedName>
        <fullName evidence="5">Uncharacterized protein</fullName>
    </submittedName>
</protein>
<evidence type="ECO:0000256" key="4">
    <source>
        <dbReference type="SAM" id="Coils"/>
    </source>
</evidence>
<dbReference type="GO" id="GO:0005737">
    <property type="term" value="C:cytoplasm"/>
    <property type="evidence" value="ECO:0007669"/>
    <property type="project" value="UniProtKB-SubCell"/>
</dbReference>
<sequence length="369" mass="43591">KGVKGVFTLYITSPEIISFTMSCQHLSFDNSHSVFCSGFSIRVMLTTNQSWYIGQIHGICCWRPASHLHLWVMENSNVFQGPHLLQKRRLSWNSDCLPLGMMLSNKAQLFLNIKNKLMDMENRLVQKFTEHCKSTIKKIRKKKIIFLDYDMKSIGGLISNIYNYKVLFIQDMNKFYRNEPFHSKKIKKCFKEEREGFLLRTQHCWNDTYICMKIIHYMVCINYSHFIEFCRLFAKGIPFTIEGEIKNFSVDRSSRQKINKATEILNNLTQHLNELERKLHKMGKIAQWEGNHLRWNITDRSDRSSSLSYTISGSYKHQPYKKRNHRKILFFLDNLMVSCLKLLLKRFVLYFLGRISAILQEVVGLPDGR</sequence>
<dbReference type="SUPFAM" id="SSF48065">
    <property type="entry name" value="DBL homology domain (DH-domain)"/>
    <property type="match status" value="1"/>
</dbReference>
<accession>A0A8D1FEA0</accession>
<organism evidence="5 6">
    <name type="scientific">Sus scrofa</name>
    <name type="common">Pig</name>
    <dbReference type="NCBI Taxonomy" id="9823"/>
    <lineage>
        <taxon>Eukaryota</taxon>
        <taxon>Metazoa</taxon>
        <taxon>Chordata</taxon>
        <taxon>Craniata</taxon>
        <taxon>Vertebrata</taxon>
        <taxon>Euteleostomi</taxon>
        <taxon>Mammalia</taxon>
        <taxon>Eutheria</taxon>
        <taxon>Laurasiatheria</taxon>
        <taxon>Artiodactyla</taxon>
        <taxon>Suina</taxon>
        <taxon>Suidae</taxon>
        <taxon>Sus</taxon>
    </lineage>
</organism>
<dbReference type="Ensembl" id="ENSSSCT00040082826.1">
    <property type="protein sequence ID" value="ENSSSCP00040036074.1"/>
    <property type="gene ID" value="ENSSSCG00040060460.1"/>
</dbReference>
<feature type="coiled-coil region" evidence="4">
    <location>
        <begin position="258"/>
        <end position="285"/>
    </location>
</feature>
<comment type="subcellular location">
    <subcellularLocation>
        <location evidence="1">Cytoplasm</location>
    </subcellularLocation>
</comment>
<reference evidence="5" key="1">
    <citation type="submission" date="2025-08" db="UniProtKB">
        <authorList>
            <consortium name="Ensembl"/>
        </authorList>
    </citation>
    <scope>IDENTIFICATION</scope>
</reference>
<dbReference type="AlphaFoldDB" id="A0A8D1FEA0"/>
<dbReference type="PANTHER" id="PTHR47544">
    <property type="entry name" value="RHO GUANINE NUCLEOTIDE EXCHANGE FACTOR 4"/>
    <property type="match status" value="1"/>
</dbReference>
<keyword evidence="4" id="KW-0175">Coiled coil</keyword>
<evidence type="ECO:0000313" key="6">
    <source>
        <dbReference type="Proteomes" id="UP000694722"/>
    </source>
</evidence>
<keyword evidence="2" id="KW-0963">Cytoplasm</keyword>
<dbReference type="PANTHER" id="PTHR47544:SF4">
    <property type="entry name" value="RHO GUANINE NUCLEOTIDE EXCHANGE FACTOR 9"/>
    <property type="match status" value="1"/>
</dbReference>
<evidence type="ECO:0000256" key="2">
    <source>
        <dbReference type="ARBA" id="ARBA00022490"/>
    </source>
</evidence>
<evidence type="ECO:0000256" key="1">
    <source>
        <dbReference type="ARBA" id="ARBA00004496"/>
    </source>
</evidence>